<sequence length="292" mass="32770">MLLIRLNAAAGPSRMAFPRTFHAAASVTRSLHASSHPSVLAPSRTLAAHTATRGLWSRAVSFSPRAPNTHMSEEKWPWYSVEPPLHKGKVELERVIYARPREGSGQMLWGSMILIGASVVVYFTMPSIDNIRKIAGKEDEPAVPNSLIWAFLTNGFIYVVSRLSLVRSYTASDPTRSQYFLRMNTVLKDSLGPLGKPRELSLDEVKINLILDPPTRKGERARSTWLKMSIGNKEQRLSTRRLDFSPQKVTDDTKEFVLSVQRVEDVFGHLKPTWGEVDVVPGAHQTKKRSKK</sequence>
<keyword evidence="1" id="KW-1133">Transmembrane helix</keyword>
<dbReference type="AlphaFoldDB" id="A0A427Y6C3"/>
<evidence type="ECO:0000313" key="2">
    <source>
        <dbReference type="EMBL" id="RSH86616.1"/>
    </source>
</evidence>
<protein>
    <submittedName>
        <fullName evidence="2">Uncharacterized protein</fullName>
    </submittedName>
</protein>
<organism evidence="2 3">
    <name type="scientific">Apiotrichum porosum</name>
    <dbReference type="NCBI Taxonomy" id="105984"/>
    <lineage>
        <taxon>Eukaryota</taxon>
        <taxon>Fungi</taxon>
        <taxon>Dikarya</taxon>
        <taxon>Basidiomycota</taxon>
        <taxon>Agaricomycotina</taxon>
        <taxon>Tremellomycetes</taxon>
        <taxon>Trichosporonales</taxon>
        <taxon>Trichosporonaceae</taxon>
        <taxon>Apiotrichum</taxon>
    </lineage>
</organism>
<dbReference type="EMBL" id="RSCE01000002">
    <property type="protein sequence ID" value="RSH86616.1"/>
    <property type="molecule type" value="Genomic_DNA"/>
</dbReference>
<evidence type="ECO:0000256" key="1">
    <source>
        <dbReference type="SAM" id="Phobius"/>
    </source>
</evidence>
<accession>A0A427Y6C3</accession>
<dbReference type="OrthoDB" id="2591246at2759"/>
<dbReference type="Proteomes" id="UP000279236">
    <property type="component" value="Unassembled WGS sequence"/>
</dbReference>
<reference evidence="2 3" key="1">
    <citation type="submission" date="2018-11" db="EMBL/GenBank/DDBJ databases">
        <title>Genome sequence of Apiotrichum porosum DSM 27194.</title>
        <authorList>
            <person name="Aliyu H."/>
            <person name="Gorte O."/>
            <person name="Ochsenreither K."/>
        </authorList>
    </citation>
    <scope>NUCLEOTIDE SEQUENCE [LARGE SCALE GENOMIC DNA]</scope>
    <source>
        <strain evidence="2 3">DSM 27194</strain>
    </source>
</reference>
<name>A0A427Y6C3_9TREE</name>
<gene>
    <name evidence="2" type="ORF">EHS24_004887</name>
</gene>
<feature type="transmembrane region" description="Helical" evidence="1">
    <location>
        <begin position="107"/>
        <end position="128"/>
    </location>
</feature>
<keyword evidence="3" id="KW-1185">Reference proteome</keyword>
<comment type="caution">
    <text evidence="2">The sequence shown here is derived from an EMBL/GenBank/DDBJ whole genome shotgun (WGS) entry which is preliminary data.</text>
</comment>
<evidence type="ECO:0000313" key="3">
    <source>
        <dbReference type="Proteomes" id="UP000279236"/>
    </source>
</evidence>
<keyword evidence="1" id="KW-0812">Transmembrane</keyword>
<keyword evidence="1" id="KW-0472">Membrane</keyword>
<dbReference type="GeneID" id="39589430"/>
<proteinExistence type="predicted"/>
<dbReference type="RefSeq" id="XP_028479401.1">
    <property type="nucleotide sequence ID" value="XM_028620429.1"/>
</dbReference>
<feature type="transmembrane region" description="Helical" evidence="1">
    <location>
        <begin position="148"/>
        <end position="166"/>
    </location>
</feature>